<dbReference type="InterPro" id="IPR000792">
    <property type="entry name" value="Tscrpt_reg_LuxR_C"/>
</dbReference>
<name>A0A969W752_9GAMM</name>
<accession>A0A969W752</accession>
<comment type="caution">
    <text evidence="2">The sequence shown here is derived from an EMBL/GenBank/DDBJ whole genome shotgun (WGS) entry which is preliminary data.</text>
</comment>
<evidence type="ECO:0000313" key="2">
    <source>
        <dbReference type="EMBL" id="NKF20830.1"/>
    </source>
</evidence>
<evidence type="ECO:0000313" key="3">
    <source>
        <dbReference type="Proteomes" id="UP000653472"/>
    </source>
</evidence>
<evidence type="ECO:0000259" key="1">
    <source>
        <dbReference type="SMART" id="SM00421"/>
    </source>
</evidence>
<gene>
    <name evidence="2" type="ORF">G7Y82_00780</name>
</gene>
<protein>
    <submittedName>
        <fullName evidence="2">Helix-turn-helix transcriptional regulator</fullName>
    </submittedName>
</protein>
<reference evidence="2" key="1">
    <citation type="submission" date="2020-03" db="EMBL/GenBank/DDBJ databases">
        <title>Solimonas marina sp. nov., isolated from deep seawater of the Pacific Ocean.</title>
        <authorList>
            <person name="Liu X."/>
            <person name="Lai Q."/>
            <person name="Sun F."/>
            <person name="Gai Y."/>
            <person name="Li G."/>
            <person name="Shao Z."/>
        </authorList>
    </citation>
    <scope>NUCLEOTIDE SEQUENCE</scope>
    <source>
        <strain evidence="2">C16B3</strain>
    </source>
</reference>
<feature type="domain" description="HTH luxR-type" evidence="1">
    <location>
        <begin position="331"/>
        <end position="388"/>
    </location>
</feature>
<dbReference type="EMBL" id="JAAVXB010000001">
    <property type="protein sequence ID" value="NKF20830.1"/>
    <property type="molecule type" value="Genomic_DNA"/>
</dbReference>
<sequence length="396" mass="43994">MSQAADEARIDAMHGFSSSEAGQLAEFERLNQVFTAIYEGASEDPPLRSSLQALRELFDAKHATLILRPATAQNAGAIINSDTVNLATSESYRTHFHALDPFVDLPDGQVVTPEELMGSSWQRSMFYRQFLEPVQVGHLIGADLHLDSGVLCRFRVSRDMHAAPFSENDKLIARMVLPHIKRALQLHVRLDDLSNEHQLFAGTLNRLQLGTISIARDGTVIDLNPEAQRIVGEHDGLLLRAQHLSADSATERRELQRVLRQALEDRPRSGPSVIDSLSISRPSGRGKLCLVVRTVPRGLRPDSQQSAAAVVFLRDPEAIRMQGANEVVRRLFNFTRMEAALALLLADGLTLDEAAEKLGVRRNTARTYLRFIFCKTGVTRQTLLVRMLLNNIVSLA</sequence>
<proteinExistence type="predicted"/>
<organism evidence="2 3">
    <name type="scientific">Solimonas marina</name>
    <dbReference type="NCBI Taxonomy" id="2714601"/>
    <lineage>
        <taxon>Bacteria</taxon>
        <taxon>Pseudomonadati</taxon>
        <taxon>Pseudomonadota</taxon>
        <taxon>Gammaproteobacteria</taxon>
        <taxon>Nevskiales</taxon>
        <taxon>Nevskiaceae</taxon>
        <taxon>Solimonas</taxon>
    </lineage>
</organism>
<dbReference type="RefSeq" id="WP_168146092.1">
    <property type="nucleotide sequence ID" value="NZ_JAAVXB010000001.1"/>
</dbReference>
<dbReference type="Proteomes" id="UP000653472">
    <property type="component" value="Unassembled WGS sequence"/>
</dbReference>
<dbReference type="Gene3D" id="1.10.10.10">
    <property type="entry name" value="Winged helix-like DNA-binding domain superfamily/Winged helix DNA-binding domain"/>
    <property type="match status" value="1"/>
</dbReference>
<dbReference type="InterPro" id="IPR016032">
    <property type="entry name" value="Sig_transdc_resp-reg_C-effctor"/>
</dbReference>
<dbReference type="InterPro" id="IPR036388">
    <property type="entry name" value="WH-like_DNA-bd_sf"/>
</dbReference>
<dbReference type="GO" id="GO:0003677">
    <property type="term" value="F:DNA binding"/>
    <property type="evidence" value="ECO:0007669"/>
    <property type="project" value="InterPro"/>
</dbReference>
<keyword evidence="3" id="KW-1185">Reference proteome</keyword>
<dbReference type="SUPFAM" id="SSF46894">
    <property type="entry name" value="C-terminal effector domain of the bipartite response regulators"/>
    <property type="match status" value="1"/>
</dbReference>
<dbReference type="GO" id="GO:0006355">
    <property type="term" value="P:regulation of DNA-templated transcription"/>
    <property type="evidence" value="ECO:0007669"/>
    <property type="project" value="InterPro"/>
</dbReference>
<dbReference type="SMART" id="SM00421">
    <property type="entry name" value="HTH_LUXR"/>
    <property type="match status" value="1"/>
</dbReference>
<dbReference type="AlphaFoldDB" id="A0A969W752"/>